<name>A0A0E9W0C0_ANGAN</name>
<protein>
    <submittedName>
        <fullName evidence="1">Uncharacterized protein</fullName>
    </submittedName>
</protein>
<accession>A0A0E9W0C0</accession>
<reference evidence="1" key="1">
    <citation type="submission" date="2014-11" db="EMBL/GenBank/DDBJ databases">
        <authorList>
            <person name="Amaro Gonzalez C."/>
        </authorList>
    </citation>
    <scope>NUCLEOTIDE SEQUENCE</scope>
</reference>
<organism evidence="1">
    <name type="scientific">Anguilla anguilla</name>
    <name type="common">European freshwater eel</name>
    <name type="synonym">Muraena anguilla</name>
    <dbReference type="NCBI Taxonomy" id="7936"/>
    <lineage>
        <taxon>Eukaryota</taxon>
        <taxon>Metazoa</taxon>
        <taxon>Chordata</taxon>
        <taxon>Craniata</taxon>
        <taxon>Vertebrata</taxon>
        <taxon>Euteleostomi</taxon>
        <taxon>Actinopterygii</taxon>
        <taxon>Neopterygii</taxon>
        <taxon>Teleostei</taxon>
        <taxon>Anguilliformes</taxon>
        <taxon>Anguillidae</taxon>
        <taxon>Anguilla</taxon>
    </lineage>
</organism>
<sequence length="21" mass="2348">MHVIPPSCLDYQCPVHPKLIG</sequence>
<reference evidence="1" key="2">
    <citation type="journal article" date="2015" name="Fish Shellfish Immunol.">
        <title>Early steps in the European eel (Anguilla anguilla)-Vibrio vulnificus interaction in the gills: Role of the RtxA13 toxin.</title>
        <authorList>
            <person name="Callol A."/>
            <person name="Pajuelo D."/>
            <person name="Ebbesson L."/>
            <person name="Teles M."/>
            <person name="MacKenzie S."/>
            <person name="Amaro C."/>
        </authorList>
    </citation>
    <scope>NUCLEOTIDE SEQUENCE</scope>
</reference>
<proteinExistence type="predicted"/>
<dbReference type="AlphaFoldDB" id="A0A0E9W0C0"/>
<evidence type="ECO:0000313" key="1">
    <source>
        <dbReference type="EMBL" id="JAH83010.1"/>
    </source>
</evidence>
<dbReference type="EMBL" id="GBXM01025567">
    <property type="protein sequence ID" value="JAH83010.1"/>
    <property type="molecule type" value="Transcribed_RNA"/>
</dbReference>